<dbReference type="Pfam" id="PF02608">
    <property type="entry name" value="Bmp"/>
    <property type="match status" value="1"/>
</dbReference>
<feature type="region of interest" description="Disordered" evidence="2">
    <location>
        <begin position="944"/>
        <end position="964"/>
    </location>
</feature>
<dbReference type="InterPro" id="IPR052910">
    <property type="entry name" value="ABC-Purine-Binding"/>
</dbReference>
<dbReference type="VEuPathDB" id="TriTrypDB:BSAL_21290"/>
<feature type="domain" description="ABC transporter substrate-binding protein PnrA-like" evidence="4">
    <location>
        <begin position="48"/>
        <end position="323"/>
    </location>
</feature>
<feature type="signal peptide" evidence="3">
    <location>
        <begin position="1"/>
        <end position="32"/>
    </location>
</feature>
<dbReference type="InterPro" id="IPR029787">
    <property type="entry name" value="Nucleotide_cyclase"/>
</dbReference>
<dbReference type="Proteomes" id="UP000051952">
    <property type="component" value="Unassembled WGS sequence"/>
</dbReference>
<keyword evidence="6" id="KW-1185">Reference proteome</keyword>
<dbReference type="OrthoDB" id="439917at2759"/>
<dbReference type="GO" id="GO:0005886">
    <property type="term" value="C:plasma membrane"/>
    <property type="evidence" value="ECO:0007669"/>
    <property type="project" value="InterPro"/>
</dbReference>
<evidence type="ECO:0000313" key="5">
    <source>
        <dbReference type="EMBL" id="CUI14941.1"/>
    </source>
</evidence>
<name>A0A0S4KH45_BODSA</name>
<evidence type="ECO:0000256" key="2">
    <source>
        <dbReference type="SAM" id="MobiDB-lite"/>
    </source>
</evidence>
<sequence>MPSTTTPLAFITSVVLALISTTIFHFPTPVSAFVTPLNSTQQTVHLCYLYFGVITDLGWTYSYNAGRLNVHDTLSLQYPNTTFKSTFTENMVTMTSDEMHDVIVGYVTSGCDIILSNNAMLMNGEDDVFAASYPNVSFILLDEYRMTDYTYPNRIYIAGDFTGGYYAAGVAAGHQAKTCIGFLAAWSMELDPTNAWAGFLLGVRSVNTTLPVHVVPKGSWADPLGDLIVVDAYVDQLGCDVIGRYSDPFDADVAISSRGDVNIFSMGSHSDLERFVGDSVLVSVYIDWTVVLMNVLPALLNTGVLNQSTVHFYGLTGNSVVVSDVTPRAPISVAYAVTAASNFVKSHNEKVVCGVVPLRRGGYVMTNTTPNTTCKVPYDNIGDLITDAYVIHDAEFIQPSTCPPGTRFFYDAIHARSLVCLPCTSGTFSTVPGSATCNMCPDGTTSSLSGTSCVTERSINAGEAVGIAIGAFCAALLISAAYINITAARDANAAAPRAAPLCLIFVGVEASAAITKLCGAEMAAAKSTFLNRARSVIQRNMVYETNSITGEHMVIACPTAVDAVGVAVELQEAIALATWPPMIRDLGGLKPRIAVQLCKQVKIRFHPRSWRYVYEGVDVEAGRALVELAPSLVELAPSGAILADQATMDAAMGEDEFRLVLAYEVAVKLWRAGKSTIDMLSDVQYLLGSVSVEPSSTAALRVRLESTNLYALDSKQLTTTTVKGTAVPVVRSVVSKGGMTTKVPDPSRLLPLEGTDPELDQSMHSSFDTNSSLTLGKTTLDIGPPEVALALYGMFQAAEELSPERKKKLLALISEIFSLEYKSRQLSSRRVAAALAFRILDRGDKTTAVDGPTTAASAGSAPNMDDSAAPSRRGLGPTSGDPSPKDGNVVVPSNKQNNTFSLTALEAISAGRLPEGHHANNPFTLPPALQVRQDDGVGRHPPLNVHGTWTEESTSPRPSVPRARHPTSAAHIMVLPGGQTFQPEDSYSTVSASQREVEMLRLPSASIKSGEERSGTRHSGHPL</sequence>
<dbReference type="SUPFAM" id="SSF55073">
    <property type="entry name" value="Nucleotide cyclase"/>
    <property type="match status" value="1"/>
</dbReference>
<feature type="region of interest" description="Disordered" evidence="2">
    <location>
        <begin position="845"/>
        <end position="895"/>
    </location>
</feature>
<reference evidence="6" key="1">
    <citation type="submission" date="2015-09" db="EMBL/GenBank/DDBJ databases">
        <authorList>
            <consortium name="Pathogen Informatics"/>
        </authorList>
    </citation>
    <scope>NUCLEOTIDE SEQUENCE [LARGE SCALE GENOMIC DNA]</scope>
    <source>
        <strain evidence="6">Lake Konstanz</strain>
    </source>
</reference>
<evidence type="ECO:0000256" key="3">
    <source>
        <dbReference type="SAM" id="SignalP"/>
    </source>
</evidence>
<evidence type="ECO:0000256" key="1">
    <source>
        <dbReference type="ARBA" id="ARBA00022729"/>
    </source>
</evidence>
<dbReference type="Gene3D" id="3.40.50.2300">
    <property type="match status" value="2"/>
</dbReference>
<keyword evidence="1 3" id="KW-0732">Signal</keyword>
<keyword evidence="5" id="KW-0449">Lipoprotein</keyword>
<organism evidence="5 6">
    <name type="scientific">Bodo saltans</name>
    <name type="common">Flagellated protozoan</name>
    <dbReference type="NCBI Taxonomy" id="75058"/>
    <lineage>
        <taxon>Eukaryota</taxon>
        <taxon>Discoba</taxon>
        <taxon>Euglenozoa</taxon>
        <taxon>Kinetoplastea</taxon>
        <taxon>Metakinetoplastina</taxon>
        <taxon>Eubodonida</taxon>
        <taxon>Bodonidae</taxon>
        <taxon>Bodo</taxon>
    </lineage>
</organism>
<dbReference type="PANTHER" id="PTHR43208">
    <property type="entry name" value="ABC TRANSPORTER SUBSTRATE-BINDING PROTEIN"/>
    <property type="match status" value="1"/>
</dbReference>
<evidence type="ECO:0000313" key="6">
    <source>
        <dbReference type="Proteomes" id="UP000051952"/>
    </source>
</evidence>
<gene>
    <name evidence="5" type="ORF">BSAL_21290</name>
</gene>
<feature type="chain" id="PRO_5006623295" evidence="3">
    <location>
        <begin position="33"/>
        <end position="1023"/>
    </location>
</feature>
<feature type="region of interest" description="Disordered" evidence="2">
    <location>
        <begin position="1001"/>
        <end position="1023"/>
    </location>
</feature>
<dbReference type="PANTHER" id="PTHR43208:SF1">
    <property type="entry name" value="ABC TRANSPORTER SUBSTRATE-BINDING PROTEIN"/>
    <property type="match status" value="1"/>
</dbReference>
<evidence type="ECO:0000259" key="4">
    <source>
        <dbReference type="Pfam" id="PF02608"/>
    </source>
</evidence>
<dbReference type="EMBL" id="CYKH01001741">
    <property type="protein sequence ID" value="CUI14941.1"/>
    <property type="molecule type" value="Genomic_DNA"/>
</dbReference>
<dbReference type="Gene3D" id="2.10.50.10">
    <property type="entry name" value="Tumor Necrosis Factor Receptor, subunit A, domain 2"/>
    <property type="match status" value="1"/>
</dbReference>
<accession>A0A0S4KH45</accession>
<dbReference type="AlphaFoldDB" id="A0A0S4KH45"/>
<dbReference type="InterPro" id="IPR003760">
    <property type="entry name" value="PnrA-like"/>
</dbReference>
<protein>
    <submittedName>
        <fullName evidence="5">Bacterial-type basic membrane lipoprotein, putative</fullName>
    </submittedName>
</protein>
<dbReference type="SMART" id="SM01411">
    <property type="entry name" value="Ephrin_rec_like"/>
    <property type="match status" value="1"/>
</dbReference>
<dbReference type="Gene3D" id="3.30.70.1230">
    <property type="entry name" value="Nucleotide cyclase"/>
    <property type="match status" value="1"/>
</dbReference>
<proteinExistence type="predicted"/>